<keyword evidence="5" id="KW-0472">Membrane</keyword>
<keyword evidence="2" id="KW-1003">Cell membrane</keyword>
<proteinExistence type="predicted"/>
<reference evidence="6 7" key="1">
    <citation type="submission" date="2018-06" db="EMBL/GenBank/DDBJ databases">
        <authorList>
            <consortium name="Pathogen Informatics"/>
            <person name="Doyle S."/>
        </authorList>
    </citation>
    <scope>NUCLEOTIDE SEQUENCE [LARGE SCALE GENOMIC DNA]</scope>
    <source>
        <strain evidence="6 7">NCTC11647</strain>
    </source>
</reference>
<evidence type="ECO:0000256" key="1">
    <source>
        <dbReference type="ARBA" id="ARBA00004651"/>
    </source>
</evidence>
<dbReference type="EMBL" id="UATL01000005">
    <property type="protein sequence ID" value="SPY44228.1"/>
    <property type="molecule type" value="Genomic_DNA"/>
</dbReference>
<dbReference type="GO" id="GO:0015171">
    <property type="term" value="F:amino acid transmembrane transporter activity"/>
    <property type="evidence" value="ECO:0007669"/>
    <property type="project" value="TreeGrafter"/>
</dbReference>
<keyword evidence="4" id="KW-1133">Transmembrane helix</keyword>
<sequence>MHGIAYFDVFLHVLVVWSLAAITPGANVFLTINTSLASGKANGLACAFGVTLAVGLWGLAGISGIVIMLSLYPWLFTVMKILGGTYLIYLGLSRFKTVRRGYQLAGQVEDKHSWGASAIRSFTTSILNIKTGLFVISLFSLAIPREHDYRIAILVIATMMLITFVWHCLLALVFSHSRAQKTYFRLQRYIDALTGGLFTLLGIKLITS</sequence>
<dbReference type="Pfam" id="PF01810">
    <property type="entry name" value="LysE"/>
    <property type="match status" value="1"/>
</dbReference>
<comment type="subcellular location">
    <subcellularLocation>
        <location evidence="1">Cell membrane</location>
        <topology evidence="1">Multi-pass membrane protein</topology>
    </subcellularLocation>
</comment>
<gene>
    <name evidence="6" type="primary">rhtC_2</name>
    <name evidence="6" type="ORF">NCTC11647_03165</name>
</gene>
<name>A0A2T3QIW6_PHODM</name>
<evidence type="ECO:0000256" key="4">
    <source>
        <dbReference type="ARBA" id="ARBA00022989"/>
    </source>
</evidence>
<evidence type="ECO:0000256" key="3">
    <source>
        <dbReference type="ARBA" id="ARBA00022692"/>
    </source>
</evidence>
<evidence type="ECO:0000313" key="7">
    <source>
        <dbReference type="Proteomes" id="UP000251647"/>
    </source>
</evidence>
<evidence type="ECO:0000256" key="2">
    <source>
        <dbReference type="ARBA" id="ARBA00022475"/>
    </source>
</evidence>
<dbReference type="RefSeq" id="WP_005306187.1">
    <property type="nucleotide sequence ID" value="NZ_PYOG01000013.1"/>
</dbReference>
<organism evidence="6 7">
    <name type="scientific">Photobacterium damselae</name>
    <dbReference type="NCBI Taxonomy" id="38293"/>
    <lineage>
        <taxon>Bacteria</taxon>
        <taxon>Pseudomonadati</taxon>
        <taxon>Pseudomonadota</taxon>
        <taxon>Gammaproteobacteria</taxon>
        <taxon>Vibrionales</taxon>
        <taxon>Vibrionaceae</taxon>
        <taxon>Photobacterium</taxon>
    </lineage>
</organism>
<dbReference type="GO" id="GO:0005886">
    <property type="term" value="C:plasma membrane"/>
    <property type="evidence" value="ECO:0007669"/>
    <property type="project" value="UniProtKB-SubCell"/>
</dbReference>
<protein>
    <submittedName>
        <fullName evidence="6">Threonine efflux protein</fullName>
    </submittedName>
</protein>
<dbReference type="AlphaFoldDB" id="A0A2T3QIW6"/>
<dbReference type="PANTHER" id="PTHR30086">
    <property type="entry name" value="ARGININE EXPORTER PROTEIN ARGO"/>
    <property type="match status" value="1"/>
</dbReference>
<accession>A0A2T3QIW6</accession>
<dbReference type="Proteomes" id="UP000251647">
    <property type="component" value="Unassembled WGS sequence"/>
</dbReference>
<dbReference type="OrthoDB" id="581870at2"/>
<keyword evidence="3" id="KW-0812">Transmembrane</keyword>
<dbReference type="PANTHER" id="PTHR30086:SF20">
    <property type="entry name" value="ARGININE EXPORTER PROTEIN ARGO-RELATED"/>
    <property type="match status" value="1"/>
</dbReference>
<evidence type="ECO:0000313" key="6">
    <source>
        <dbReference type="EMBL" id="SPY44228.1"/>
    </source>
</evidence>
<evidence type="ECO:0000256" key="5">
    <source>
        <dbReference type="ARBA" id="ARBA00023136"/>
    </source>
</evidence>
<dbReference type="InterPro" id="IPR001123">
    <property type="entry name" value="LeuE-type"/>
</dbReference>